<proteinExistence type="predicted"/>
<dbReference type="EMBL" id="UOFJ01000156">
    <property type="protein sequence ID" value="VAW64901.1"/>
    <property type="molecule type" value="Genomic_DNA"/>
</dbReference>
<organism evidence="1">
    <name type="scientific">hydrothermal vent metagenome</name>
    <dbReference type="NCBI Taxonomy" id="652676"/>
    <lineage>
        <taxon>unclassified sequences</taxon>
        <taxon>metagenomes</taxon>
        <taxon>ecological metagenomes</taxon>
    </lineage>
</organism>
<protein>
    <submittedName>
        <fullName evidence="1">Uncharacterized protein</fullName>
    </submittedName>
</protein>
<sequence>MTYIQFAPSAAFFRAATYCSHIRSRHFLLCVCLLITTAAFAGTEAAPPEKAVSVSIPSLVDQSSKLVQEAISSNANASRFRIDATLYRESLRSLMLNSDTQSTPSTHTKNMLMELVRMSALLQSAAACKTGRFIVCPIELRQQLLSQQKRLQTFSAQKG</sequence>
<name>A0A3B0XAX5_9ZZZZ</name>
<gene>
    <name evidence="1" type="ORF">MNBD_GAMMA10-2313</name>
</gene>
<dbReference type="AlphaFoldDB" id="A0A3B0XAX5"/>
<accession>A0A3B0XAX5</accession>
<evidence type="ECO:0000313" key="1">
    <source>
        <dbReference type="EMBL" id="VAW64901.1"/>
    </source>
</evidence>
<reference evidence="1" key="1">
    <citation type="submission" date="2018-06" db="EMBL/GenBank/DDBJ databases">
        <authorList>
            <person name="Zhirakovskaya E."/>
        </authorList>
    </citation>
    <scope>NUCLEOTIDE SEQUENCE</scope>
</reference>